<dbReference type="Pfam" id="PF01066">
    <property type="entry name" value="CDP-OH_P_transf"/>
    <property type="match status" value="1"/>
</dbReference>
<dbReference type="GO" id="GO:0016020">
    <property type="term" value="C:membrane"/>
    <property type="evidence" value="ECO:0007669"/>
    <property type="project" value="UniProtKB-SubCell"/>
</dbReference>
<dbReference type="PIRSF" id="PIRSF000847">
    <property type="entry name" value="Phos_ph_gly_syn"/>
    <property type="match status" value="1"/>
</dbReference>
<dbReference type="InterPro" id="IPR000462">
    <property type="entry name" value="CDP-OH_P_trans"/>
</dbReference>
<evidence type="ECO:0000256" key="11">
    <source>
        <dbReference type="SAM" id="Phobius"/>
    </source>
</evidence>
<keyword evidence="8 11" id="KW-0472">Membrane</keyword>
<accession>A0A381YPX7</accession>
<evidence type="ECO:0000256" key="7">
    <source>
        <dbReference type="ARBA" id="ARBA00023098"/>
    </source>
</evidence>
<dbReference type="InterPro" id="IPR043130">
    <property type="entry name" value="CDP-OH_PTrfase_TM_dom"/>
</dbReference>
<feature type="transmembrane region" description="Helical" evidence="11">
    <location>
        <begin position="7"/>
        <end position="26"/>
    </location>
</feature>
<evidence type="ECO:0000256" key="6">
    <source>
        <dbReference type="ARBA" id="ARBA00022989"/>
    </source>
</evidence>
<dbReference type="GO" id="GO:0046474">
    <property type="term" value="P:glycerophospholipid biosynthetic process"/>
    <property type="evidence" value="ECO:0007669"/>
    <property type="project" value="TreeGrafter"/>
</dbReference>
<dbReference type="PANTHER" id="PTHR14269">
    <property type="entry name" value="CDP-DIACYLGLYCEROL--GLYCEROL-3-PHOSPHATE 3-PHOSPHATIDYLTRANSFERASE-RELATED"/>
    <property type="match status" value="1"/>
</dbReference>
<evidence type="ECO:0000256" key="4">
    <source>
        <dbReference type="ARBA" id="ARBA00022679"/>
    </source>
</evidence>
<evidence type="ECO:0000256" key="1">
    <source>
        <dbReference type="ARBA" id="ARBA00004141"/>
    </source>
</evidence>
<evidence type="ECO:0000256" key="3">
    <source>
        <dbReference type="ARBA" id="ARBA00022516"/>
    </source>
</evidence>
<dbReference type="InterPro" id="IPR048254">
    <property type="entry name" value="CDP_ALCOHOL_P_TRANSF_CS"/>
</dbReference>
<keyword evidence="5 11" id="KW-0812">Transmembrane</keyword>
<evidence type="ECO:0000256" key="10">
    <source>
        <dbReference type="ARBA" id="ARBA00023264"/>
    </source>
</evidence>
<name>A0A381YPX7_9ZZZZ</name>
<comment type="similarity">
    <text evidence="2">Belongs to the CDP-alcohol phosphatidyltransferase class-I family.</text>
</comment>
<feature type="transmembrane region" description="Helical" evidence="11">
    <location>
        <begin position="159"/>
        <end position="179"/>
    </location>
</feature>
<dbReference type="Gene3D" id="1.20.120.1760">
    <property type="match status" value="1"/>
</dbReference>
<dbReference type="InterPro" id="IPR004570">
    <property type="entry name" value="Phosphatidylglycerol_P_synth"/>
</dbReference>
<dbReference type="InterPro" id="IPR050324">
    <property type="entry name" value="CDP-alcohol_PTase-I"/>
</dbReference>
<evidence type="ECO:0008006" key="13">
    <source>
        <dbReference type="Google" id="ProtNLM"/>
    </source>
</evidence>
<evidence type="ECO:0000256" key="5">
    <source>
        <dbReference type="ARBA" id="ARBA00022692"/>
    </source>
</evidence>
<comment type="subcellular location">
    <subcellularLocation>
        <location evidence="1">Membrane</location>
        <topology evidence="1">Multi-pass membrane protein</topology>
    </subcellularLocation>
</comment>
<proteinExistence type="inferred from homology"/>
<keyword evidence="3" id="KW-0444">Lipid biosynthesis</keyword>
<dbReference type="PROSITE" id="PS00379">
    <property type="entry name" value="CDP_ALCOHOL_P_TRANSF"/>
    <property type="match status" value="1"/>
</dbReference>
<sequence>MTIPNYISIFRLMLVPVFVISLLDFADTGTELSWWTAVGAFLVAVVSDGVDGYIARRFKQRSELGAFLDPMADKLLLVSGLVVLSFSSEHLPQLPVWMIGMVFGRDLFLLLGFFVITHWCGKMKIQPHFISKCATVLQMFVVAWGVLGVEDQFGLETDWLFWWCLAATVCTGTTFLIYFPAGMKQLKAVPASAPSTDQSRRLVRMDFEVDPTTIAGDWKSARDEKDEGT</sequence>
<keyword evidence="4" id="KW-0808">Transferase</keyword>
<organism evidence="12">
    <name type="scientific">marine metagenome</name>
    <dbReference type="NCBI Taxonomy" id="408172"/>
    <lineage>
        <taxon>unclassified sequences</taxon>
        <taxon>metagenomes</taxon>
        <taxon>ecological metagenomes</taxon>
    </lineage>
</organism>
<dbReference type="EMBL" id="UINC01018661">
    <property type="protein sequence ID" value="SVA78583.1"/>
    <property type="molecule type" value="Genomic_DNA"/>
</dbReference>
<evidence type="ECO:0000256" key="2">
    <source>
        <dbReference type="ARBA" id="ARBA00010441"/>
    </source>
</evidence>
<evidence type="ECO:0000313" key="12">
    <source>
        <dbReference type="EMBL" id="SVA78583.1"/>
    </source>
</evidence>
<protein>
    <recommendedName>
        <fullName evidence="13">CDP-diacylglycerol--glycerol-3-phosphate 3-phosphatidyltransferase</fullName>
    </recommendedName>
</protein>
<feature type="transmembrane region" description="Helical" evidence="11">
    <location>
        <begin position="129"/>
        <end position="147"/>
    </location>
</feature>
<dbReference type="AlphaFoldDB" id="A0A381YPX7"/>
<dbReference type="PANTHER" id="PTHR14269:SF11">
    <property type="entry name" value="CDP-DIACYLGLYCEROL--GLYCEROL-3-PHOSPHATE 3-PHOSPHATIDYLTRANSFERASE"/>
    <property type="match status" value="1"/>
</dbReference>
<evidence type="ECO:0000256" key="8">
    <source>
        <dbReference type="ARBA" id="ARBA00023136"/>
    </source>
</evidence>
<keyword evidence="6 11" id="KW-1133">Transmembrane helix</keyword>
<keyword evidence="7" id="KW-0443">Lipid metabolism</keyword>
<evidence type="ECO:0000256" key="9">
    <source>
        <dbReference type="ARBA" id="ARBA00023209"/>
    </source>
</evidence>
<dbReference type="GO" id="GO:0008444">
    <property type="term" value="F:CDP-diacylglycerol-glycerol-3-phosphate 3-phosphatidyltransferase activity"/>
    <property type="evidence" value="ECO:0007669"/>
    <property type="project" value="InterPro"/>
</dbReference>
<keyword evidence="9" id="KW-0594">Phospholipid biosynthesis</keyword>
<feature type="transmembrane region" description="Helical" evidence="11">
    <location>
        <begin position="94"/>
        <end position="117"/>
    </location>
</feature>
<reference evidence="12" key="1">
    <citation type="submission" date="2018-05" db="EMBL/GenBank/DDBJ databases">
        <authorList>
            <person name="Lanie J.A."/>
            <person name="Ng W.-L."/>
            <person name="Kazmierczak K.M."/>
            <person name="Andrzejewski T.M."/>
            <person name="Davidsen T.M."/>
            <person name="Wayne K.J."/>
            <person name="Tettelin H."/>
            <person name="Glass J.I."/>
            <person name="Rusch D."/>
            <person name="Podicherti R."/>
            <person name="Tsui H.-C.T."/>
            <person name="Winkler M.E."/>
        </authorList>
    </citation>
    <scope>NUCLEOTIDE SEQUENCE</scope>
</reference>
<gene>
    <name evidence="12" type="ORF">METZ01_LOCUS131437</name>
</gene>
<keyword evidence="10" id="KW-1208">Phospholipid metabolism</keyword>